<name>A0ABD4TKL5_9EURY</name>
<keyword evidence="1" id="KW-1133">Transmembrane helix</keyword>
<keyword evidence="1" id="KW-0812">Transmembrane</keyword>
<keyword evidence="1" id="KW-0472">Membrane</keyword>
<feature type="transmembrane region" description="Helical" evidence="1">
    <location>
        <begin position="185"/>
        <end position="206"/>
    </location>
</feature>
<feature type="transmembrane region" description="Helical" evidence="1">
    <location>
        <begin position="66"/>
        <end position="88"/>
    </location>
</feature>
<protein>
    <submittedName>
        <fullName evidence="2">DUF4013 domain-containing protein</fullName>
    </submittedName>
</protein>
<dbReference type="AlphaFoldDB" id="A0ABD4TKL5"/>
<dbReference type="Proteomes" id="UP001524383">
    <property type="component" value="Unassembled WGS sequence"/>
</dbReference>
<dbReference type="InterPro" id="IPR025098">
    <property type="entry name" value="DUF4013"/>
</dbReference>
<dbReference type="Pfam" id="PF13197">
    <property type="entry name" value="DUF4013"/>
    <property type="match status" value="1"/>
</dbReference>
<gene>
    <name evidence="2" type="ORF">FTO68_02560</name>
</gene>
<comment type="caution">
    <text evidence="2">The sequence shown here is derived from an EMBL/GenBank/DDBJ whole genome shotgun (WGS) entry which is preliminary data.</text>
</comment>
<organism evidence="2 3">
    <name type="scientific">Methanocalculus taiwanensis</name>
    <dbReference type="NCBI Taxonomy" id="106207"/>
    <lineage>
        <taxon>Archaea</taxon>
        <taxon>Methanobacteriati</taxon>
        <taxon>Methanobacteriota</taxon>
        <taxon>Stenosarchaea group</taxon>
        <taxon>Methanomicrobia</taxon>
        <taxon>Methanomicrobiales</taxon>
        <taxon>Methanocalculaceae</taxon>
        <taxon>Methanocalculus</taxon>
    </lineage>
</organism>
<accession>A0ABD4TKL5</accession>
<feature type="transmembrane region" description="Helical" evidence="1">
    <location>
        <begin position="155"/>
        <end position="178"/>
    </location>
</feature>
<dbReference type="RefSeq" id="WP_255331800.1">
    <property type="nucleotide sequence ID" value="NZ_VOTZ01000003.1"/>
</dbReference>
<reference evidence="2 3" key="1">
    <citation type="submission" date="2019-08" db="EMBL/GenBank/DDBJ databases">
        <authorList>
            <person name="Chen S.-C."/>
            <person name="Lai M.-C."/>
            <person name="You Y.-T."/>
        </authorList>
    </citation>
    <scope>NUCLEOTIDE SEQUENCE [LARGE SCALE GENOMIC DNA]</scope>
    <source>
        <strain evidence="2 3">P2F9704a</strain>
    </source>
</reference>
<feature type="transmembrane region" description="Helical" evidence="1">
    <location>
        <begin position="25"/>
        <end position="46"/>
    </location>
</feature>
<proteinExistence type="predicted"/>
<dbReference type="EMBL" id="VOTZ01000003">
    <property type="protein sequence ID" value="MCQ1537870.1"/>
    <property type="molecule type" value="Genomic_DNA"/>
</dbReference>
<keyword evidence="3" id="KW-1185">Reference proteome</keyword>
<evidence type="ECO:0000313" key="3">
    <source>
        <dbReference type="Proteomes" id="UP001524383"/>
    </source>
</evidence>
<evidence type="ECO:0000313" key="2">
    <source>
        <dbReference type="EMBL" id="MCQ1537870.1"/>
    </source>
</evidence>
<evidence type="ECO:0000256" key="1">
    <source>
        <dbReference type="SAM" id="Phobius"/>
    </source>
</evidence>
<feature type="transmembrane region" description="Helical" evidence="1">
    <location>
        <begin position="100"/>
        <end position="129"/>
    </location>
</feature>
<sequence>MEYGKLLGDSFEYTKECLIGKWMKWILLIICSIIFPLIYGYAMRIYKGTTPAPELENWGSLFIDGIKLLIVGIVYFIPVFIVAFLVVGGSVLTSMAGGDMAALGTMGIGMLVLVVLTIIIALIVPIAYIRFSRMDSFGEAFNFSAVFGHIGKIGWINYIIAIIILGIVIGVVQFILMLIPILGQLLLFILMPAFIIFSARYMSLVYDSAA</sequence>